<dbReference type="PANTHER" id="PTHR33332">
    <property type="entry name" value="REVERSE TRANSCRIPTASE DOMAIN-CONTAINING PROTEIN"/>
    <property type="match status" value="1"/>
</dbReference>
<dbReference type="CDD" id="cd01650">
    <property type="entry name" value="RT_nLTR_like"/>
    <property type="match status" value="1"/>
</dbReference>
<name>A0A7D9LID0_PARCT</name>
<dbReference type="Proteomes" id="UP001152795">
    <property type="component" value="Unassembled WGS sequence"/>
</dbReference>
<evidence type="ECO:0000313" key="2">
    <source>
        <dbReference type="Proteomes" id="UP001152795"/>
    </source>
</evidence>
<sequence length="438" mass="49802">LELAEGEVCCVLKTLDVDKATGADKILAVLLKTCTANISPSLCELFNKSLSCGKLPLEWKLSNISPIPKKNPFHEVCNYRPISLLSLVSKVFERCIYNRIIGHLSSQLYDLQYGFQSGKSTTAQMLYVLHEIHNVLEKRGQVDTIYLDFAKAFDKRVIVLGVTSEPLPVLPGVPQGSILGPLLFLIYVNDLPMSTSHDTTVSMFADDTKCHRHFRNFQDTIILQQDLDSVANWCSDWRMDLNQTKCVVMHFSRIAQPMITQYTISDTPVLQSSSQKDLGITTTNDLKWNKQVQEISTKANKMLGFVKRTAFDIRQRRVRKVLYLTMVRSQLAYGSQIPTRETRSTNATNGILLEVAKCKTVSYQNSFYVRVANVWNTLPCLIRETNKTVVSFKFCLMQHYKDLTREIYNPEDPRTFKSVCVKCHSTRPLTNLSNRACC</sequence>
<protein>
    <submittedName>
        <fullName evidence="1">Uncharacterized protein</fullName>
    </submittedName>
</protein>
<proteinExistence type="predicted"/>
<dbReference type="AlphaFoldDB" id="A0A7D9LID0"/>
<dbReference type="OrthoDB" id="6014994at2759"/>
<gene>
    <name evidence="1" type="ORF">PACLA_8A016359</name>
</gene>
<dbReference type="EMBL" id="CACRXK020019270">
    <property type="protein sequence ID" value="CAB4033469.1"/>
    <property type="molecule type" value="Genomic_DNA"/>
</dbReference>
<organism evidence="1 2">
    <name type="scientific">Paramuricea clavata</name>
    <name type="common">Red gorgonian</name>
    <name type="synonym">Violescent sea-whip</name>
    <dbReference type="NCBI Taxonomy" id="317549"/>
    <lineage>
        <taxon>Eukaryota</taxon>
        <taxon>Metazoa</taxon>
        <taxon>Cnidaria</taxon>
        <taxon>Anthozoa</taxon>
        <taxon>Octocorallia</taxon>
        <taxon>Malacalcyonacea</taxon>
        <taxon>Plexauridae</taxon>
        <taxon>Paramuricea</taxon>
    </lineage>
</organism>
<dbReference type="Pfam" id="PF00078">
    <property type="entry name" value="RVT_1"/>
    <property type="match status" value="1"/>
</dbReference>
<dbReference type="InterPro" id="IPR000477">
    <property type="entry name" value="RT_dom"/>
</dbReference>
<keyword evidence="2" id="KW-1185">Reference proteome</keyword>
<comment type="caution">
    <text evidence="1">The sequence shown here is derived from an EMBL/GenBank/DDBJ whole genome shotgun (WGS) entry which is preliminary data.</text>
</comment>
<accession>A0A7D9LID0</accession>
<dbReference type="PROSITE" id="PS50878">
    <property type="entry name" value="RT_POL"/>
    <property type="match status" value="1"/>
</dbReference>
<dbReference type="SUPFAM" id="SSF56672">
    <property type="entry name" value="DNA/RNA polymerases"/>
    <property type="match status" value="1"/>
</dbReference>
<evidence type="ECO:0000313" key="1">
    <source>
        <dbReference type="EMBL" id="CAB4033469.1"/>
    </source>
</evidence>
<feature type="non-terminal residue" evidence="1">
    <location>
        <position position="1"/>
    </location>
</feature>
<dbReference type="InterPro" id="IPR043502">
    <property type="entry name" value="DNA/RNA_pol_sf"/>
</dbReference>
<reference evidence="1" key="1">
    <citation type="submission" date="2020-04" db="EMBL/GenBank/DDBJ databases">
        <authorList>
            <person name="Alioto T."/>
            <person name="Alioto T."/>
            <person name="Gomez Garrido J."/>
        </authorList>
    </citation>
    <scope>NUCLEOTIDE SEQUENCE</scope>
    <source>
        <strain evidence="1">A484AB</strain>
    </source>
</reference>